<protein>
    <submittedName>
        <fullName evidence="2">Uncharacterized protein</fullName>
    </submittedName>
</protein>
<dbReference type="AlphaFoldDB" id="A0A1B8S8W3"/>
<evidence type="ECO:0000256" key="1">
    <source>
        <dbReference type="SAM" id="MobiDB-lite"/>
    </source>
</evidence>
<dbReference type="EMBL" id="LFOE01000148">
    <property type="protein sequence ID" value="OBY29189.1"/>
    <property type="molecule type" value="Genomic_DNA"/>
</dbReference>
<evidence type="ECO:0000313" key="2">
    <source>
        <dbReference type="EMBL" id="OBY29189.1"/>
    </source>
</evidence>
<feature type="region of interest" description="Disordered" evidence="1">
    <location>
        <begin position="1"/>
        <end position="24"/>
    </location>
</feature>
<name>A0A1B8S8W3_9MYCO</name>
<dbReference type="Gene3D" id="1.10.287.1060">
    <property type="entry name" value="ESAT-6-like"/>
    <property type="match status" value="1"/>
</dbReference>
<organism evidence="2 3">
    <name type="scientific">Mycolicibacter kumamotonensis</name>
    <dbReference type="NCBI Taxonomy" id="354243"/>
    <lineage>
        <taxon>Bacteria</taxon>
        <taxon>Bacillati</taxon>
        <taxon>Actinomycetota</taxon>
        <taxon>Actinomycetes</taxon>
        <taxon>Mycobacteriales</taxon>
        <taxon>Mycobacteriaceae</taxon>
        <taxon>Mycolicibacter</taxon>
    </lineage>
</organism>
<sequence>MSYWDTGTGASPDGDGTLSERDELNELRRAATELAKKLRDGLIRDANHYQQQEAASQQILSS</sequence>
<comment type="caution">
    <text evidence="2">The sequence shown here is derived from an EMBL/GenBank/DDBJ whole genome shotgun (WGS) entry which is preliminary data.</text>
</comment>
<keyword evidence="3" id="KW-1185">Reference proteome</keyword>
<dbReference type="Proteomes" id="UP000092668">
    <property type="component" value="Unassembled WGS sequence"/>
</dbReference>
<proteinExistence type="predicted"/>
<accession>A0A1B8S8W3</accession>
<gene>
    <name evidence="2" type="ORF">ACT18_24430</name>
</gene>
<evidence type="ECO:0000313" key="3">
    <source>
        <dbReference type="Proteomes" id="UP000092668"/>
    </source>
</evidence>
<dbReference type="PATRIC" id="fig|354243.3.peg.5121"/>
<reference evidence="2 3" key="1">
    <citation type="submission" date="2015-06" db="EMBL/GenBank/DDBJ databases">
        <title>Genome sequence of Mycobacterium kumamotonense strain Roo.</title>
        <authorList>
            <person name="Greninger A.L."/>
            <person name="Cunningham G."/>
            <person name="Miller S."/>
        </authorList>
    </citation>
    <scope>NUCLEOTIDE SEQUENCE [LARGE SCALE GENOMIC DNA]</scope>
    <source>
        <strain evidence="2 3">Roo</strain>
    </source>
</reference>